<dbReference type="Pfam" id="PF13449">
    <property type="entry name" value="Phytase-like"/>
    <property type="match status" value="1"/>
</dbReference>
<dbReference type="InterPro" id="IPR027372">
    <property type="entry name" value="Phytase-like_dom"/>
</dbReference>
<accession>A0A2N9W0B3</accession>
<keyword evidence="1" id="KW-0732">Signal</keyword>
<evidence type="ECO:0000313" key="3">
    <source>
        <dbReference type="EMBL" id="PIO45181.1"/>
    </source>
</evidence>
<feature type="chain" id="PRO_5014783255" description="Phytase-like domain-containing protein" evidence="1">
    <location>
        <begin position="28"/>
        <end position="338"/>
    </location>
</feature>
<organism evidence="3 4">
    <name type="scientific">Phyllobacterium zundukense</name>
    <dbReference type="NCBI Taxonomy" id="1867719"/>
    <lineage>
        <taxon>Bacteria</taxon>
        <taxon>Pseudomonadati</taxon>
        <taxon>Pseudomonadota</taxon>
        <taxon>Alphaproteobacteria</taxon>
        <taxon>Hyphomicrobiales</taxon>
        <taxon>Phyllobacteriaceae</taxon>
        <taxon>Phyllobacterium</taxon>
    </lineage>
</organism>
<evidence type="ECO:0000256" key="1">
    <source>
        <dbReference type="SAM" id="SignalP"/>
    </source>
</evidence>
<sequence>MNRIALFFRRAPLFCTVPFLFVATALAEDSAVSPAVITSQVISNFRIGSSDTRFGALEFVGGLEMTSANREFSGLSAFRYLDSGKEFLGITDTGLWYAGKMLRDERGRPASINDFRLAPIQSEEGLPVEGKWNSDAEGMSVSGQTATVSFERIHRIAEFALDLENFASKPKDIPLPIPKNELRNNRGIETIAYAPVSSPLQGARVAVTEKSINGAGDMFAAVLEGPREGIFYVKRLDDFDISDGDFLPNGDLLLLERRFSISSGVTLRIRRIAAEDIGPGATVDGPFILQADMRDQIDNMEGLDVWQAEDGSTRLSLVSDDNHSIVQRNLYLEFRLAE</sequence>
<feature type="domain" description="Phytase-like" evidence="2">
    <location>
        <begin position="71"/>
        <end position="323"/>
    </location>
</feature>
<reference evidence="3 4" key="1">
    <citation type="journal article" date="2017" name="Int J Environ Stud">
        <title>Does the Miocene-Pliocene relict legume Oxytropis triphylla form nitrogen-fixing nodules with a combination of bacterial strains?</title>
        <authorList>
            <person name="Safronova V."/>
            <person name="Belimov A."/>
            <person name="Sazanova A."/>
            <person name="Kuznetsova I."/>
            <person name="Popova J."/>
            <person name="Andronov E."/>
            <person name="Verkhozina A."/>
            <person name="Tikhonovich I."/>
        </authorList>
    </citation>
    <scope>NUCLEOTIDE SEQUENCE [LARGE SCALE GENOMIC DNA]</scope>
    <source>
        <strain evidence="3 4">Tri-38</strain>
    </source>
</reference>
<dbReference type="AlphaFoldDB" id="A0A2N9W0B3"/>
<comment type="caution">
    <text evidence="3">The sequence shown here is derived from an EMBL/GenBank/DDBJ whole genome shotgun (WGS) entry which is preliminary data.</text>
</comment>
<dbReference type="KEGG" id="pht:BLM14_02100"/>
<protein>
    <recommendedName>
        <fullName evidence="2">Phytase-like domain-containing protein</fullName>
    </recommendedName>
</protein>
<feature type="signal peptide" evidence="1">
    <location>
        <begin position="1"/>
        <end position="27"/>
    </location>
</feature>
<dbReference type="PIRSF" id="PIRSF031900">
    <property type="entry name" value="UCP031900"/>
    <property type="match status" value="1"/>
</dbReference>
<proteinExistence type="predicted"/>
<evidence type="ECO:0000259" key="2">
    <source>
        <dbReference type="Pfam" id="PF13449"/>
    </source>
</evidence>
<dbReference type="Proteomes" id="UP000232163">
    <property type="component" value="Unassembled WGS sequence"/>
</dbReference>
<keyword evidence="4" id="KW-1185">Reference proteome</keyword>
<name>A0A2N9W0B3_9HYPH</name>
<dbReference type="EMBL" id="MZMT01000023">
    <property type="protein sequence ID" value="PIO45181.1"/>
    <property type="molecule type" value="Genomic_DNA"/>
</dbReference>
<dbReference type="RefSeq" id="WP_099997884.1">
    <property type="nucleotide sequence ID" value="NZ_CP017940.1"/>
</dbReference>
<dbReference type="OrthoDB" id="9798693at2"/>
<evidence type="ECO:0000313" key="4">
    <source>
        <dbReference type="Proteomes" id="UP000232163"/>
    </source>
</evidence>
<dbReference type="InterPro" id="IPR014567">
    <property type="entry name" value="UCP031900"/>
</dbReference>
<gene>
    <name evidence="3" type="ORF">B5P45_09060</name>
</gene>